<name>A0A9P7FZS3_9AGAR</name>
<evidence type="ECO:0000313" key="3">
    <source>
        <dbReference type="Proteomes" id="UP000775547"/>
    </source>
</evidence>
<dbReference type="OrthoDB" id="3256943at2759"/>
<dbReference type="AlphaFoldDB" id="A0A9P7FZS3"/>
<protein>
    <submittedName>
        <fullName evidence="2">Uncharacterized protein</fullName>
    </submittedName>
</protein>
<feature type="compositionally biased region" description="Low complexity" evidence="1">
    <location>
        <begin position="1"/>
        <end position="14"/>
    </location>
</feature>
<proteinExistence type="predicted"/>
<dbReference type="EMBL" id="JABCKV010001124">
    <property type="protein sequence ID" value="KAG5640144.1"/>
    <property type="molecule type" value="Genomic_DNA"/>
</dbReference>
<feature type="region of interest" description="Disordered" evidence="1">
    <location>
        <begin position="1"/>
        <end position="105"/>
    </location>
</feature>
<reference evidence="2" key="2">
    <citation type="submission" date="2021-10" db="EMBL/GenBank/DDBJ databases">
        <title>Phylogenomics reveals ancestral predisposition of the termite-cultivated fungus Termitomyces towards a domesticated lifestyle.</title>
        <authorList>
            <person name="Auxier B."/>
            <person name="Grum-Grzhimaylo A."/>
            <person name="Cardenas M.E."/>
            <person name="Lodge J.D."/>
            <person name="Laessoe T."/>
            <person name="Pedersen O."/>
            <person name="Smith M.E."/>
            <person name="Kuyper T.W."/>
            <person name="Franco-Molano E.A."/>
            <person name="Baroni T.J."/>
            <person name="Aanen D.K."/>
        </authorList>
    </citation>
    <scope>NUCLEOTIDE SEQUENCE</scope>
    <source>
        <strain evidence="2">AP01</strain>
        <tissue evidence="2">Mycelium</tissue>
    </source>
</reference>
<comment type="caution">
    <text evidence="2">The sequence shown here is derived from an EMBL/GenBank/DDBJ whole genome shotgun (WGS) entry which is preliminary data.</text>
</comment>
<dbReference type="Proteomes" id="UP000775547">
    <property type="component" value="Unassembled WGS sequence"/>
</dbReference>
<accession>A0A9P7FZS3</accession>
<reference evidence="2" key="1">
    <citation type="submission" date="2020-07" db="EMBL/GenBank/DDBJ databases">
        <authorList>
            <person name="Nieuwenhuis M."/>
            <person name="Van De Peppel L.J.J."/>
        </authorList>
    </citation>
    <scope>NUCLEOTIDE SEQUENCE</scope>
    <source>
        <strain evidence="2">AP01</strain>
        <tissue evidence="2">Mycelium</tissue>
    </source>
</reference>
<organism evidence="2 3">
    <name type="scientific">Asterophora parasitica</name>
    <dbReference type="NCBI Taxonomy" id="117018"/>
    <lineage>
        <taxon>Eukaryota</taxon>
        <taxon>Fungi</taxon>
        <taxon>Dikarya</taxon>
        <taxon>Basidiomycota</taxon>
        <taxon>Agaricomycotina</taxon>
        <taxon>Agaricomycetes</taxon>
        <taxon>Agaricomycetidae</taxon>
        <taxon>Agaricales</taxon>
        <taxon>Tricholomatineae</taxon>
        <taxon>Lyophyllaceae</taxon>
        <taxon>Asterophora</taxon>
    </lineage>
</organism>
<evidence type="ECO:0000256" key="1">
    <source>
        <dbReference type="SAM" id="MobiDB-lite"/>
    </source>
</evidence>
<feature type="compositionally biased region" description="Pro residues" evidence="1">
    <location>
        <begin position="61"/>
        <end position="71"/>
    </location>
</feature>
<gene>
    <name evidence="2" type="ORF">DXG03_000931</name>
</gene>
<feature type="compositionally biased region" description="Polar residues" evidence="1">
    <location>
        <begin position="19"/>
        <end position="30"/>
    </location>
</feature>
<evidence type="ECO:0000313" key="2">
    <source>
        <dbReference type="EMBL" id="KAG5640144.1"/>
    </source>
</evidence>
<sequence length="183" mass="19703">MPSLLASSSPHALAGDPIVQNSSPPAQSQPVAALPVQAKRRPKPEPPESDPTVIVKTETTPPIPASSPPTPLRQRLLSLPSFRRDDTTPPLVHDTPDEKTVNKPPRVRVDMLQISVLIAMPSPRRPPLLNDSSSSIVKHSDDADDEDQCHIPDVVFGVTRLPFKHTTATLTPTPTPTESTSPP</sequence>
<keyword evidence="3" id="KW-1185">Reference proteome</keyword>
<feature type="region of interest" description="Disordered" evidence="1">
    <location>
        <begin position="122"/>
        <end position="148"/>
    </location>
</feature>